<keyword evidence="4" id="KW-1185">Reference proteome</keyword>
<keyword evidence="2" id="KW-0732">Signal</keyword>
<evidence type="ECO:0000313" key="3">
    <source>
        <dbReference type="EMBL" id="RIV39161.1"/>
    </source>
</evidence>
<gene>
    <name evidence="3" type="ORF">D2L64_09885</name>
</gene>
<evidence type="ECO:0000256" key="2">
    <source>
        <dbReference type="SAM" id="SignalP"/>
    </source>
</evidence>
<comment type="caution">
    <text evidence="3">The sequence shown here is derived from an EMBL/GenBank/DDBJ whole genome shotgun (WGS) entry which is preliminary data.</text>
</comment>
<evidence type="ECO:0000256" key="1">
    <source>
        <dbReference type="SAM" id="MobiDB-lite"/>
    </source>
</evidence>
<dbReference type="Proteomes" id="UP000283832">
    <property type="component" value="Unassembled WGS sequence"/>
</dbReference>
<evidence type="ECO:0000313" key="4">
    <source>
        <dbReference type="Proteomes" id="UP000283832"/>
    </source>
</evidence>
<feature type="chain" id="PRO_5039357729" evidence="2">
    <location>
        <begin position="24"/>
        <end position="219"/>
    </location>
</feature>
<feature type="compositionally biased region" description="Low complexity" evidence="1">
    <location>
        <begin position="31"/>
        <end position="67"/>
    </location>
</feature>
<organism evidence="3 4">
    <name type="scientific">Micromonospora radicis</name>
    <dbReference type="NCBI Taxonomy" id="1894971"/>
    <lineage>
        <taxon>Bacteria</taxon>
        <taxon>Bacillati</taxon>
        <taxon>Actinomycetota</taxon>
        <taxon>Actinomycetes</taxon>
        <taxon>Micromonosporales</taxon>
        <taxon>Micromonosporaceae</taxon>
        <taxon>Micromonospora</taxon>
    </lineage>
</organism>
<feature type="region of interest" description="Disordered" evidence="1">
    <location>
        <begin position="23"/>
        <end position="71"/>
    </location>
</feature>
<feature type="region of interest" description="Disordered" evidence="1">
    <location>
        <begin position="200"/>
        <end position="219"/>
    </location>
</feature>
<accession>A0A418MWA8</accession>
<dbReference type="OrthoDB" id="3386992at2"/>
<reference evidence="3 4" key="1">
    <citation type="submission" date="2018-08" db="EMBL/GenBank/DDBJ databases">
        <title>Jishengella sp. nov., isolated from a root of Azadirachta indica A. Juss. var. siamensis Valenton.</title>
        <authorList>
            <person name="Kuncharoen N."/>
            <person name="Tanasupawat S."/>
            <person name="Kudo T."/>
            <person name="Ohkuma M."/>
        </authorList>
    </citation>
    <scope>NUCLEOTIDE SEQUENCE [LARGE SCALE GENOMIC DNA]</scope>
    <source>
        <strain evidence="3 4">AZ1-13</strain>
    </source>
</reference>
<protein>
    <submittedName>
        <fullName evidence="3">Uncharacterized protein</fullName>
    </submittedName>
</protein>
<dbReference type="RefSeq" id="WP_119574632.1">
    <property type="nucleotide sequence ID" value="NZ_QXEC01000007.1"/>
</dbReference>
<sequence length="219" mass="22368">MSVRGWRGGAAVVALAISTGACGGTSPDDVAATSEVTSTPTAATPTSAPATPTGTASATPTPTATSPVLSGTRQATVTRVDGFEAGLSLTDEGRLAEVDDDSGRQLFVPVPLGGQDFLVMSYRGRGGGSGPGEPVCWQVRNPGDSQPLHVRGADCDEDEARQRFTIAPAEGAAETFLISNNSAFLRHSRDSGLILEELGDAAPTDSFRLNDNGPAPDRG</sequence>
<dbReference type="PROSITE" id="PS51257">
    <property type="entry name" value="PROKAR_LIPOPROTEIN"/>
    <property type="match status" value="1"/>
</dbReference>
<name>A0A418MWA8_9ACTN</name>
<feature type="signal peptide" evidence="2">
    <location>
        <begin position="1"/>
        <end position="23"/>
    </location>
</feature>
<dbReference type="EMBL" id="QXEC01000007">
    <property type="protein sequence ID" value="RIV39161.1"/>
    <property type="molecule type" value="Genomic_DNA"/>
</dbReference>
<dbReference type="AlphaFoldDB" id="A0A418MWA8"/>
<proteinExistence type="predicted"/>